<evidence type="ECO:0000256" key="5">
    <source>
        <dbReference type="ARBA" id="ARBA00023002"/>
    </source>
</evidence>
<dbReference type="PANTHER" id="PTHR43161:SF9">
    <property type="entry name" value="SORBITOL DEHYDROGENASE"/>
    <property type="match status" value="1"/>
</dbReference>
<comment type="similarity">
    <text evidence="2 10">Belongs to the zinc-containing alcohol dehydrogenase family.</text>
</comment>
<comment type="catalytic activity">
    <reaction evidence="7">
        <text>L-threonine + NAD(+) = (2S)-2-amino-3-oxobutanoate + NADH + H(+)</text>
        <dbReference type="Rhea" id="RHEA:13161"/>
        <dbReference type="ChEBI" id="CHEBI:15378"/>
        <dbReference type="ChEBI" id="CHEBI:57540"/>
        <dbReference type="ChEBI" id="CHEBI:57926"/>
        <dbReference type="ChEBI" id="CHEBI:57945"/>
        <dbReference type="ChEBI" id="CHEBI:78948"/>
        <dbReference type="EC" id="1.1.1.103"/>
    </reaction>
</comment>
<dbReference type="Gene3D" id="3.40.50.720">
    <property type="entry name" value="NAD(P)-binding Rossmann-like Domain"/>
    <property type="match status" value="1"/>
</dbReference>
<dbReference type="InterPro" id="IPR002328">
    <property type="entry name" value="ADH_Zn_CS"/>
</dbReference>
<dbReference type="SUPFAM" id="SSF50129">
    <property type="entry name" value="GroES-like"/>
    <property type="match status" value="1"/>
</dbReference>
<reference evidence="13" key="1">
    <citation type="submission" date="2016-10" db="EMBL/GenBank/DDBJ databases">
        <authorList>
            <person name="Varghese N."/>
            <person name="Submissions S."/>
        </authorList>
    </citation>
    <scope>NUCLEOTIDE SEQUENCE [LARGE SCALE GENOMIC DNA]</scope>
    <source>
        <strain evidence="13">CGMCC 1.10119</strain>
    </source>
</reference>
<dbReference type="STRING" id="660521.SAMN04487949_1285"/>
<evidence type="ECO:0000256" key="3">
    <source>
        <dbReference type="ARBA" id="ARBA00022723"/>
    </source>
</evidence>
<organism evidence="12 13">
    <name type="scientific">Halogranum gelatinilyticum</name>
    <dbReference type="NCBI Taxonomy" id="660521"/>
    <lineage>
        <taxon>Archaea</taxon>
        <taxon>Methanobacteriati</taxon>
        <taxon>Methanobacteriota</taxon>
        <taxon>Stenosarchaea group</taxon>
        <taxon>Halobacteria</taxon>
        <taxon>Halobacteriales</taxon>
        <taxon>Haloferacaceae</taxon>
    </lineage>
</organism>
<feature type="domain" description="Enoyl reductase (ER)" evidence="11">
    <location>
        <begin position="9"/>
        <end position="339"/>
    </location>
</feature>
<dbReference type="PANTHER" id="PTHR43161">
    <property type="entry name" value="SORBITOL DEHYDROGENASE"/>
    <property type="match status" value="1"/>
</dbReference>
<accession>A0A1G9RCE0</accession>
<dbReference type="GO" id="GO:0008270">
    <property type="term" value="F:zinc ion binding"/>
    <property type="evidence" value="ECO:0007669"/>
    <property type="project" value="InterPro"/>
</dbReference>
<dbReference type="EC" id="1.1.1.103" evidence="9"/>
<proteinExistence type="inferred from homology"/>
<evidence type="ECO:0000256" key="6">
    <source>
        <dbReference type="ARBA" id="ARBA00023027"/>
    </source>
</evidence>
<dbReference type="SMART" id="SM00829">
    <property type="entry name" value="PKS_ER"/>
    <property type="match status" value="1"/>
</dbReference>
<keyword evidence="4 10" id="KW-0862">Zinc</keyword>
<dbReference type="GO" id="GO:0016597">
    <property type="term" value="F:amino acid binding"/>
    <property type="evidence" value="ECO:0007669"/>
    <property type="project" value="UniProtKB-ARBA"/>
</dbReference>
<dbReference type="GO" id="GO:0070403">
    <property type="term" value="F:NAD+ binding"/>
    <property type="evidence" value="ECO:0007669"/>
    <property type="project" value="UniProtKB-ARBA"/>
</dbReference>
<dbReference type="InterPro" id="IPR013154">
    <property type="entry name" value="ADH-like_N"/>
</dbReference>
<dbReference type="OrthoDB" id="75495at2157"/>
<evidence type="ECO:0000256" key="7">
    <source>
        <dbReference type="ARBA" id="ARBA00050613"/>
    </source>
</evidence>
<evidence type="ECO:0000256" key="4">
    <source>
        <dbReference type="ARBA" id="ARBA00022833"/>
    </source>
</evidence>
<dbReference type="PROSITE" id="PS00059">
    <property type="entry name" value="ADH_ZINC"/>
    <property type="match status" value="1"/>
</dbReference>
<dbReference type="GO" id="GO:0006566">
    <property type="term" value="P:threonine metabolic process"/>
    <property type="evidence" value="ECO:0007669"/>
    <property type="project" value="UniProtKB-ARBA"/>
</dbReference>
<dbReference type="GO" id="GO:0051289">
    <property type="term" value="P:protein homotetramerization"/>
    <property type="evidence" value="ECO:0007669"/>
    <property type="project" value="UniProtKB-ARBA"/>
</dbReference>
<dbReference type="EMBL" id="FNHL01000001">
    <property type="protein sequence ID" value="SDM20982.1"/>
    <property type="molecule type" value="Genomic_DNA"/>
</dbReference>
<evidence type="ECO:0000256" key="10">
    <source>
        <dbReference type="RuleBase" id="RU361277"/>
    </source>
</evidence>
<keyword evidence="6" id="KW-0520">NAD</keyword>
<evidence type="ECO:0000313" key="13">
    <source>
        <dbReference type="Proteomes" id="UP000199451"/>
    </source>
</evidence>
<dbReference type="SUPFAM" id="SSF51735">
    <property type="entry name" value="NAD(P)-binding Rossmann-fold domains"/>
    <property type="match status" value="1"/>
</dbReference>
<evidence type="ECO:0000256" key="2">
    <source>
        <dbReference type="ARBA" id="ARBA00008072"/>
    </source>
</evidence>
<evidence type="ECO:0000259" key="11">
    <source>
        <dbReference type="SMART" id="SM00829"/>
    </source>
</evidence>
<dbReference type="InterPro" id="IPR036291">
    <property type="entry name" value="NAD(P)-bd_dom_sf"/>
</dbReference>
<comment type="cofactor">
    <cofactor evidence="1 10">
        <name>Zn(2+)</name>
        <dbReference type="ChEBI" id="CHEBI:29105"/>
    </cofactor>
</comment>
<protein>
    <recommendedName>
        <fullName evidence="9">L-threonine 3-dehydrogenase</fullName>
        <ecNumber evidence="9">1.1.1.103</ecNumber>
    </recommendedName>
</protein>
<keyword evidence="3 10" id="KW-0479">Metal-binding</keyword>
<dbReference type="InterPro" id="IPR011032">
    <property type="entry name" value="GroES-like_sf"/>
</dbReference>
<dbReference type="InterPro" id="IPR013149">
    <property type="entry name" value="ADH-like_C"/>
</dbReference>
<dbReference type="FunFam" id="3.40.50.720:FF:000068">
    <property type="entry name" value="Sorbitol dehydrogenase"/>
    <property type="match status" value="1"/>
</dbReference>
<sequence>MRVAVLSPDLELTLEERDRPTPDDDEVLVRILSVGICGSDVHYYEHGRIGDYVVDSPLVLGHESAGEIVAVGEHVDESRVGERVTLEPGVPCRRCEHCARGEYNLCADVTFMATPPDDGAFAEYVAWPADFAYALPESVSLDEGALVEPLSVGVHVARRANVGVGDSVLITGCGPIGLLAMEVLRAAGATDIIVSDVVPEKLALAEERGADTVIDVSEENLAEAVDAATDGRGVDVVVEASGAPPAVQGAFDAVRRGGSVVLVGLAPDGEVPLDTNEIIDNELDVFGSFRYRNTYPAAIDLLADGAVDVEGIIDFDATLEAVDAAFQRAQNPETVKGMIRLGDD</sequence>
<dbReference type="CDD" id="cd05285">
    <property type="entry name" value="sorbitol_DH"/>
    <property type="match status" value="1"/>
</dbReference>
<evidence type="ECO:0000256" key="1">
    <source>
        <dbReference type="ARBA" id="ARBA00001947"/>
    </source>
</evidence>
<dbReference type="InterPro" id="IPR045306">
    <property type="entry name" value="SDH-like"/>
</dbReference>
<keyword evidence="13" id="KW-1185">Reference proteome</keyword>
<dbReference type="InterPro" id="IPR020843">
    <property type="entry name" value="ER"/>
</dbReference>
<dbReference type="RefSeq" id="WP_089695197.1">
    <property type="nucleotide sequence ID" value="NZ_FNHL01000001.1"/>
</dbReference>
<dbReference type="Proteomes" id="UP000199451">
    <property type="component" value="Unassembled WGS sequence"/>
</dbReference>
<dbReference type="Gene3D" id="3.90.180.10">
    <property type="entry name" value="Medium-chain alcohol dehydrogenases, catalytic domain"/>
    <property type="match status" value="1"/>
</dbReference>
<dbReference type="Pfam" id="PF08240">
    <property type="entry name" value="ADH_N"/>
    <property type="match status" value="1"/>
</dbReference>
<dbReference type="Pfam" id="PF00107">
    <property type="entry name" value="ADH_zinc_N"/>
    <property type="match status" value="1"/>
</dbReference>
<name>A0A1G9RCE0_9EURY</name>
<dbReference type="GO" id="GO:0008743">
    <property type="term" value="F:L-threonine 3-dehydrogenase activity"/>
    <property type="evidence" value="ECO:0007669"/>
    <property type="project" value="UniProtKB-EC"/>
</dbReference>
<comment type="pathway">
    <text evidence="8">Amino-acid degradation; L-threonine degradation via oxydo-reductase pathway; glycine from L-threonine: step 1/2.</text>
</comment>
<evidence type="ECO:0000256" key="9">
    <source>
        <dbReference type="ARBA" id="ARBA00066604"/>
    </source>
</evidence>
<dbReference type="AlphaFoldDB" id="A0A1G9RCE0"/>
<gene>
    <name evidence="12" type="ORF">SAMN04487949_1285</name>
</gene>
<evidence type="ECO:0000313" key="12">
    <source>
        <dbReference type="EMBL" id="SDM20982.1"/>
    </source>
</evidence>
<evidence type="ECO:0000256" key="8">
    <source>
        <dbReference type="ARBA" id="ARBA00060557"/>
    </source>
</evidence>
<keyword evidence="5" id="KW-0560">Oxidoreductase</keyword>